<dbReference type="SUPFAM" id="SSF50370">
    <property type="entry name" value="Ricin B-like lectins"/>
    <property type="match status" value="1"/>
</dbReference>
<reference evidence="3 4" key="1">
    <citation type="submission" date="2023-03" db="EMBL/GenBank/DDBJ databases">
        <title>Roseibium porphyridii sp. nov. and Roseibium rhodosorbium sp. nov. isolated from marine algae, Porphyridium cruentum and Rhodosorus marinus, respectively.</title>
        <authorList>
            <person name="Lee M.W."/>
            <person name="Choi B.J."/>
            <person name="Lee J.K."/>
            <person name="Choi D.G."/>
            <person name="Baek J.H."/>
            <person name="Bayburt H."/>
            <person name="Kim J.M."/>
            <person name="Han D.M."/>
            <person name="Kim K.H."/>
            <person name="Jeon C.O."/>
        </authorList>
    </citation>
    <scope>NUCLEOTIDE SEQUENCE [LARGE SCALE GENOMIC DNA]</scope>
    <source>
        <strain evidence="3 4">KMA01</strain>
    </source>
</reference>
<dbReference type="EMBL" id="CP120863">
    <property type="protein sequence ID" value="WFE88458.1"/>
    <property type="molecule type" value="Genomic_DNA"/>
</dbReference>
<evidence type="ECO:0000313" key="3">
    <source>
        <dbReference type="EMBL" id="WFE88458.1"/>
    </source>
</evidence>
<feature type="chain" id="PRO_5045466116" evidence="1">
    <location>
        <begin position="24"/>
        <end position="175"/>
    </location>
</feature>
<dbReference type="InterPro" id="IPR035992">
    <property type="entry name" value="Ricin_B-like_lectins"/>
</dbReference>
<organism evidence="3 4">
    <name type="scientific">Roseibium porphyridii</name>
    <dbReference type="NCBI Taxonomy" id="2866279"/>
    <lineage>
        <taxon>Bacteria</taxon>
        <taxon>Pseudomonadati</taxon>
        <taxon>Pseudomonadota</taxon>
        <taxon>Alphaproteobacteria</taxon>
        <taxon>Hyphomicrobiales</taxon>
        <taxon>Stappiaceae</taxon>
        <taxon>Roseibium</taxon>
    </lineage>
</organism>
<evidence type="ECO:0000313" key="4">
    <source>
        <dbReference type="Proteomes" id="UP001209803"/>
    </source>
</evidence>
<sequence length="175" mass="18377">MIRTFSIAATAVLILSGMHTASAAPPDLKAPAPVIFLADNLDENQNLGFCIDTVGRGLSDRLHAHSCKPQGGDVQFLFLAATGQIKSATFENLCAELLASATDGVTLGLLPCSDSPLQAFTYDPAKQEFQPQDTSGLCLASPGETRSAGPFVSRDLALANCASTPAAQKQWVIRE</sequence>
<keyword evidence="4" id="KW-1185">Reference proteome</keyword>
<keyword evidence="1" id="KW-0732">Signal</keyword>
<dbReference type="RefSeq" id="WP_265681063.1">
    <property type="nucleotide sequence ID" value="NZ_CP120863.1"/>
</dbReference>
<dbReference type="Gene3D" id="2.80.10.50">
    <property type="match status" value="1"/>
</dbReference>
<proteinExistence type="predicted"/>
<evidence type="ECO:0000259" key="2">
    <source>
        <dbReference type="Pfam" id="PF00652"/>
    </source>
</evidence>
<dbReference type="PROSITE" id="PS50231">
    <property type="entry name" value="RICIN_B_LECTIN"/>
    <property type="match status" value="1"/>
</dbReference>
<gene>
    <name evidence="3" type="ORF">K1718_20150</name>
</gene>
<evidence type="ECO:0000256" key="1">
    <source>
        <dbReference type="SAM" id="SignalP"/>
    </source>
</evidence>
<feature type="signal peptide" evidence="1">
    <location>
        <begin position="1"/>
        <end position="23"/>
    </location>
</feature>
<dbReference type="Pfam" id="PF00652">
    <property type="entry name" value="Ricin_B_lectin"/>
    <property type="match status" value="1"/>
</dbReference>
<name>A0ABY8F701_9HYPH</name>
<dbReference type="InterPro" id="IPR000772">
    <property type="entry name" value="Ricin_B_lectin"/>
</dbReference>
<accession>A0ABY8F701</accession>
<dbReference type="Proteomes" id="UP001209803">
    <property type="component" value="Chromosome"/>
</dbReference>
<protein>
    <submittedName>
        <fullName evidence="3">Ricin-type beta-trefoil lectin domain protein</fullName>
    </submittedName>
</protein>
<feature type="domain" description="Ricin B lectin" evidence="2">
    <location>
        <begin position="44"/>
        <end position="169"/>
    </location>
</feature>